<accession>A0AAD5EC06</accession>
<sequence length="367" mass="39824">MKLTFKTLQQKQFQLDVDEASSVADVKKKIEESQGHPVATQKLIFSGKILADENTVASYNIGEKDFLVVMVSKVSKTSASSAPATPSKAETPEQSKTSEPEKVVTTEIPPATGASSTAAAATAETTTTTTTTEESKSLNASDALVTGQQYEEAIRNMMEMGFPRDQVIKAMRASFNNPDRAVDYLFSGIPEHLLQEQSSAEHESAEQEGDNNPPEADTEMGDDTPQNLFAAAAQQSQQQGGSGSDLSFLRSNEQFQQLRQLVQANPNLLQPLLQQVGQTNPELLRIINNDPQAFLQMLAEGGDDDDEGTTAPAGSQVIQVTQEEKEAIDRLEGLGFDRASVIEAYFACDKNEELAANFLFDQGNDDY</sequence>
<dbReference type="PANTHER" id="PTHR10621">
    <property type="entry name" value="UV EXCISION REPAIR PROTEIN RAD23"/>
    <property type="match status" value="1"/>
</dbReference>
<dbReference type="GO" id="GO:0003684">
    <property type="term" value="F:damaged DNA binding"/>
    <property type="evidence" value="ECO:0007669"/>
    <property type="project" value="UniProtKB-UniRule"/>
</dbReference>
<dbReference type="SMART" id="SM00165">
    <property type="entry name" value="UBA"/>
    <property type="match status" value="2"/>
</dbReference>
<protein>
    <recommendedName>
        <fullName evidence="5">UV excision repair protein RAD23</fullName>
    </recommendedName>
</protein>
<dbReference type="InterPro" id="IPR006636">
    <property type="entry name" value="STI1_HS-bd"/>
</dbReference>
<dbReference type="InterPro" id="IPR015940">
    <property type="entry name" value="UBA"/>
</dbReference>
<dbReference type="GO" id="GO:0005829">
    <property type="term" value="C:cytosol"/>
    <property type="evidence" value="ECO:0007669"/>
    <property type="project" value="TreeGrafter"/>
</dbReference>
<dbReference type="InterPro" id="IPR000626">
    <property type="entry name" value="Ubiquitin-like_dom"/>
</dbReference>
<dbReference type="Proteomes" id="UP001206595">
    <property type="component" value="Unassembled WGS sequence"/>
</dbReference>
<keyword evidence="5" id="KW-0963">Cytoplasm</keyword>
<dbReference type="PROSITE" id="PS50053">
    <property type="entry name" value="UBIQUITIN_2"/>
    <property type="match status" value="1"/>
</dbReference>
<dbReference type="Gene3D" id="1.10.8.10">
    <property type="entry name" value="DNA helicase RuvA subunit, C-terminal domain"/>
    <property type="match status" value="2"/>
</dbReference>
<dbReference type="FunFam" id="1.10.8.10:FF:000003">
    <property type="entry name" value="UV excision repair protein RAD23 homolog"/>
    <property type="match status" value="1"/>
</dbReference>
<dbReference type="SMART" id="SM00727">
    <property type="entry name" value="STI1"/>
    <property type="match status" value="1"/>
</dbReference>
<dbReference type="PRINTS" id="PR01839">
    <property type="entry name" value="RAD23PROTEIN"/>
</dbReference>
<dbReference type="AlphaFoldDB" id="A0AAD5EC06"/>
<feature type="domain" description="UBA" evidence="7">
    <location>
        <begin position="148"/>
        <end position="188"/>
    </location>
</feature>
<dbReference type="RefSeq" id="XP_051445616.1">
    <property type="nucleotide sequence ID" value="XM_051588259.1"/>
</dbReference>
<dbReference type="GO" id="GO:0070628">
    <property type="term" value="F:proteasome binding"/>
    <property type="evidence" value="ECO:0007669"/>
    <property type="project" value="TreeGrafter"/>
</dbReference>
<dbReference type="GO" id="GO:0043161">
    <property type="term" value="P:proteasome-mediated ubiquitin-dependent protein catabolic process"/>
    <property type="evidence" value="ECO:0007669"/>
    <property type="project" value="UniProtKB-UniRule"/>
</dbReference>
<comment type="function">
    <text evidence="5">Multiubiquitin chain receptor involved in modulation of proteasomal degradation. Involved in nucleotide excision repair.</text>
</comment>
<evidence type="ECO:0000313" key="10">
    <source>
        <dbReference type="Proteomes" id="UP001206595"/>
    </source>
</evidence>
<keyword evidence="4 5" id="KW-0539">Nucleus</keyword>
<keyword evidence="2 5" id="KW-0227">DNA damage</keyword>
<feature type="compositionally biased region" description="Low complexity" evidence="6">
    <location>
        <begin position="77"/>
        <end position="89"/>
    </location>
</feature>
<keyword evidence="10" id="KW-1185">Reference proteome</keyword>
<organism evidence="9 10">
    <name type="scientific">Umbelopsis ramanniana AG</name>
    <dbReference type="NCBI Taxonomy" id="1314678"/>
    <lineage>
        <taxon>Eukaryota</taxon>
        <taxon>Fungi</taxon>
        <taxon>Fungi incertae sedis</taxon>
        <taxon>Mucoromycota</taxon>
        <taxon>Mucoromycotina</taxon>
        <taxon>Umbelopsidomycetes</taxon>
        <taxon>Umbelopsidales</taxon>
        <taxon>Umbelopsidaceae</taxon>
        <taxon>Umbelopsis</taxon>
    </lineage>
</organism>
<dbReference type="SUPFAM" id="SSF54236">
    <property type="entry name" value="Ubiquitin-like"/>
    <property type="match status" value="1"/>
</dbReference>
<feature type="region of interest" description="Disordered" evidence="6">
    <location>
        <begin position="77"/>
        <end position="143"/>
    </location>
</feature>
<keyword evidence="3 5" id="KW-0234">DNA repair</keyword>
<dbReference type="InterPro" id="IPR029071">
    <property type="entry name" value="Ubiquitin-like_domsf"/>
</dbReference>
<dbReference type="CDD" id="cd01805">
    <property type="entry name" value="Ubl_Rad23"/>
    <property type="match status" value="1"/>
</dbReference>
<evidence type="ECO:0000256" key="1">
    <source>
        <dbReference type="ARBA" id="ARBA00022737"/>
    </source>
</evidence>
<comment type="similarity">
    <text evidence="5">Belongs to the RAD23 family.</text>
</comment>
<dbReference type="FunFam" id="1.10.8.10:FF:000002">
    <property type="entry name" value="UV excision repair protein RAD23 homolog"/>
    <property type="match status" value="1"/>
</dbReference>
<feature type="domain" description="UBA" evidence="7">
    <location>
        <begin position="321"/>
        <end position="362"/>
    </location>
</feature>
<dbReference type="InterPro" id="IPR036353">
    <property type="entry name" value="XPC-bd_sf"/>
</dbReference>
<feature type="domain" description="Ubiquitin-like" evidence="8">
    <location>
        <begin position="1"/>
        <end position="76"/>
    </location>
</feature>
<dbReference type="SUPFAM" id="SSF101238">
    <property type="entry name" value="XPC-binding domain"/>
    <property type="match status" value="1"/>
</dbReference>
<dbReference type="SUPFAM" id="SSF46934">
    <property type="entry name" value="UBA-like"/>
    <property type="match status" value="2"/>
</dbReference>
<comment type="caution">
    <text evidence="9">The sequence shown here is derived from an EMBL/GenBank/DDBJ whole genome shotgun (WGS) entry which is preliminary data.</text>
</comment>
<reference evidence="9" key="1">
    <citation type="submission" date="2021-06" db="EMBL/GenBank/DDBJ databases">
        <authorList>
            <consortium name="DOE Joint Genome Institute"/>
            <person name="Mondo S.J."/>
            <person name="Amses K.R."/>
            <person name="Simmons D.R."/>
            <person name="Longcore J.E."/>
            <person name="Seto K."/>
            <person name="Alves G.H."/>
            <person name="Bonds A.E."/>
            <person name="Quandt C.A."/>
            <person name="Davis W.J."/>
            <person name="Chang Y."/>
            <person name="Letcher P.M."/>
            <person name="Powell M.J."/>
            <person name="Kuo A."/>
            <person name="Labutti K."/>
            <person name="Pangilinan J."/>
            <person name="Andreopoulos W."/>
            <person name="Tritt A."/>
            <person name="Riley R."/>
            <person name="Hundley H."/>
            <person name="Johnson J."/>
            <person name="Lipzen A."/>
            <person name="Barry K."/>
            <person name="Berbee M.L."/>
            <person name="Buchler N.E."/>
            <person name="Grigoriev I.V."/>
            <person name="Spatafora J.W."/>
            <person name="Stajich J.E."/>
            <person name="James T.Y."/>
        </authorList>
    </citation>
    <scope>NUCLEOTIDE SEQUENCE</scope>
    <source>
        <strain evidence="9">AG</strain>
    </source>
</reference>
<dbReference type="GO" id="GO:0043130">
    <property type="term" value="F:ubiquitin binding"/>
    <property type="evidence" value="ECO:0007669"/>
    <property type="project" value="UniProtKB-UniRule"/>
</dbReference>
<proteinExistence type="inferred from homology"/>
<dbReference type="GeneID" id="75913604"/>
<evidence type="ECO:0000256" key="5">
    <source>
        <dbReference type="RuleBase" id="RU367049"/>
    </source>
</evidence>
<dbReference type="Gene3D" id="3.10.20.90">
    <property type="entry name" value="Phosphatidylinositol 3-kinase Catalytic Subunit, Chain A, domain 1"/>
    <property type="match status" value="1"/>
</dbReference>
<feature type="compositionally biased region" description="Basic and acidic residues" evidence="6">
    <location>
        <begin position="90"/>
        <end position="104"/>
    </location>
</feature>
<dbReference type="PANTHER" id="PTHR10621:SF0">
    <property type="entry name" value="UV EXCISION REPAIR PROTEIN RAD23"/>
    <property type="match status" value="1"/>
</dbReference>
<dbReference type="GO" id="GO:0005654">
    <property type="term" value="C:nucleoplasm"/>
    <property type="evidence" value="ECO:0007669"/>
    <property type="project" value="TreeGrafter"/>
</dbReference>
<gene>
    <name evidence="9" type="ORF">K450DRAFT_236437</name>
</gene>
<evidence type="ECO:0000256" key="4">
    <source>
        <dbReference type="ARBA" id="ARBA00023242"/>
    </source>
</evidence>
<comment type="subcellular location">
    <subcellularLocation>
        <location evidence="5">Nucleus</location>
    </subcellularLocation>
    <subcellularLocation>
        <location evidence="5">Cytoplasm</location>
    </subcellularLocation>
</comment>
<dbReference type="InterPro" id="IPR015360">
    <property type="entry name" value="XPC-bd"/>
</dbReference>
<dbReference type="Pfam" id="PF09280">
    <property type="entry name" value="XPC-binding"/>
    <property type="match status" value="1"/>
</dbReference>
<keyword evidence="1" id="KW-0677">Repeat</keyword>
<evidence type="ECO:0000259" key="7">
    <source>
        <dbReference type="PROSITE" id="PS50030"/>
    </source>
</evidence>
<dbReference type="Gene3D" id="1.10.10.540">
    <property type="entry name" value="XPC-binding domain"/>
    <property type="match status" value="1"/>
</dbReference>
<feature type="compositionally biased region" description="Low complexity" evidence="6">
    <location>
        <begin position="111"/>
        <end position="132"/>
    </location>
</feature>
<dbReference type="PROSITE" id="PS50030">
    <property type="entry name" value="UBA"/>
    <property type="match status" value="2"/>
</dbReference>
<dbReference type="GO" id="GO:0031593">
    <property type="term" value="F:polyubiquitin modification-dependent protein binding"/>
    <property type="evidence" value="ECO:0007669"/>
    <property type="project" value="UniProtKB-UniRule"/>
</dbReference>
<evidence type="ECO:0000256" key="3">
    <source>
        <dbReference type="ARBA" id="ARBA00023204"/>
    </source>
</evidence>
<dbReference type="Pfam" id="PF00240">
    <property type="entry name" value="ubiquitin"/>
    <property type="match status" value="1"/>
</dbReference>
<evidence type="ECO:0000313" key="9">
    <source>
        <dbReference type="EMBL" id="KAI8580612.1"/>
    </source>
</evidence>
<dbReference type="SMART" id="SM00213">
    <property type="entry name" value="UBQ"/>
    <property type="match status" value="1"/>
</dbReference>
<dbReference type="EMBL" id="MU620911">
    <property type="protein sequence ID" value="KAI8580612.1"/>
    <property type="molecule type" value="Genomic_DNA"/>
</dbReference>
<dbReference type="InterPro" id="IPR004806">
    <property type="entry name" value="Rad23"/>
</dbReference>
<evidence type="ECO:0000256" key="6">
    <source>
        <dbReference type="SAM" id="MobiDB-lite"/>
    </source>
</evidence>
<dbReference type="InterPro" id="IPR009060">
    <property type="entry name" value="UBA-like_sf"/>
</dbReference>
<evidence type="ECO:0000259" key="8">
    <source>
        <dbReference type="PROSITE" id="PS50053"/>
    </source>
</evidence>
<dbReference type="Pfam" id="PF00627">
    <property type="entry name" value="UBA"/>
    <property type="match status" value="2"/>
</dbReference>
<dbReference type="FunFam" id="3.10.20.90:FF:000254">
    <property type="entry name" value="UV excision repair protein Rad23"/>
    <property type="match status" value="1"/>
</dbReference>
<name>A0AAD5EC06_UMBRA</name>
<reference evidence="9" key="2">
    <citation type="journal article" date="2022" name="Proc. Natl. Acad. Sci. U.S.A.">
        <title>Diploid-dominant life cycles characterize the early evolution of Fungi.</title>
        <authorList>
            <person name="Amses K.R."/>
            <person name="Simmons D.R."/>
            <person name="Longcore J.E."/>
            <person name="Mondo S.J."/>
            <person name="Seto K."/>
            <person name="Jeronimo G.H."/>
            <person name="Bonds A.E."/>
            <person name="Quandt C.A."/>
            <person name="Davis W.J."/>
            <person name="Chang Y."/>
            <person name="Federici B.A."/>
            <person name="Kuo A."/>
            <person name="LaButti K."/>
            <person name="Pangilinan J."/>
            <person name="Andreopoulos W."/>
            <person name="Tritt A."/>
            <person name="Riley R."/>
            <person name="Hundley H."/>
            <person name="Johnson J."/>
            <person name="Lipzen A."/>
            <person name="Barry K."/>
            <person name="Lang B.F."/>
            <person name="Cuomo C.A."/>
            <person name="Buchler N.E."/>
            <person name="Grigoriev I.V."/>
            <person name="Spatafora J.W."/>
            <person name="Stajich J.E."/>
            <person name="James T.Y."/>
        </authorList>
    </citation>
    <scope>NUCLEOTIDE SEQUENCE</scope>
    <source>
        <strain evidence="9">AG</strain>
    </source>
</reference>
<dbReference type="CDD" id="cd14280">
    <property type="entry name" value="UBA1_Rad23_like"/>
    <property type="match status" value="1"/>
</dbReference>
<dbReference type="GO" id="GO:0006289">
    <property type="term" value="P:nucleotide-excision repair"/>
    <property type="evidence" value="ECO:0007669"/>
    <property type="project" value="UniProtKB-UniRule"/>
</dbReference>
<dbReference type="NCBIfam" id="TIGR00601">
    <property type="entry name" value="rad23"/>
    <property type="match status" value="1"/>
</dbReference>
<feature type="region of interest" description="Disordered" evidence="6">
    <location>
        <begin position="196"/>
        <end position="223"/>
    </location>
</feature>
<evidence type="ECO:0000256" key="2">
    <source>
        <dbReference type="ARBA" id="ARBA00022763"/>
    </source>
</evidence>